<keyword evidence="4" id="KW-1134">Transmembrane beta strand</keyword>
<evidence type="ECO:0000256" key="1">
    <source>
        <dbReference type="ARBA" id="ARBA00004571"/>
    </source>
</evidence>
<dbReference type="InterPro" id="IPR003715">
    <property type="entry name" value="Poly_export_N"/>
</dbReference>
<evidence type="ECO:0000256" key="10">
    <source>
        <dbReference type="ARBA" id="ARBA00023114"/>
    </source>
</evidence>
<feature type="domain" description="SLBB" evidence="16">
    <location>
        <begin position="176"/>
        <end position="254"/>
    </location>
</feature>
<keyword evidence="3" id="KW-0813">Transport</keyword>
<keyword evidence="18" id="KW-1185">Reference proteome</keyword>
<keyword evidence="8" id="KW-0625">Polysaccharide transport</keyword>
<gene>
    <name evidence="17" type="ORF">GTP77_29135</name>
</gene>
<keyword evidence="6" id="KW-0812">Transmembrane</keyword>
<evidence type="ECO:0000256" key="3">
    <source>
        <dbReference type="ARBA" id="ARBA00022448"/>
    </source>
</evidence>
<feature type="domain" description="Polysaccharide export protein N-terminal" evidence="15">
    <location>
        <begin position="75"/>
        <end position="170"/>
    </location>
</feature>
<protein>
    <recommendedName>
        <fullName evidence="19">Sugar transporter</fullName>
    </recommendedName>
</protein>
<keyword evidence="13" id="KW-0998">Cell outer membrane</keyword>
<keyword evidence="12" id="KW-0564">Palmitate</keyword>
<comment type="subcellular location">
    <subcellularLocation>
        <location evidence="1">Cell outer membrane</location>
        <topology evidence="1">Multi-pass membrane protein</topology>
    </subcellularLocation>
</comment>
<keyword evidence="9" id="KW-0406">Ion transport</keyword>
<proteinExistence type="inferred from homology"/>
<dbReference type="EMBL" id="WWCU01000072">
    <property type="protein sequence ID" value="MYN11382.1"/>
    <property type="molecule type" value="Genomic_DNA"/>
</dbReference>
<evidence type="ECO:0000256" key="4">
    <source>
        <dbReference type="ARBA" id="ARBA00022452"/>
    </source>
</evidence>
<evidence type="ECO:0000256" key="13">
    <source>
        <dbReference type="ARBA" id="ARBA00023237"/>
    </source>
</evidence>
<dbReference type="PANTHER" id="PTHR33619">
    <property type="entry name" value="POLYSACCHARIDE EXPORT PROTEIN GFCE-RELATED"/>
    <property type="match status" value="1"/>
</dbReference>
<dbReference type="GO" id="GO:0015159">
    <property type="term" value="F:polysaccharide transmembrane transporter activity"/>
    <property type="evidence" value="ECO:0007669"/>
    <property type="project" value="InterPro"/>
</dbReference>
<feature type="domain" description="SLBB" evidence="16">
    <location>
        <begin position="261"/>
        <end position="342"/>
    </location>
</feature>
<dbReference type="GO" id="GO:0006811">
    <property type="term" value="P:monoatomic ion transport"/>
    <property type="evidence" value="ECO:0007669"/>
    <property type="project" value="UniProtKB-KW"/>
</dbReference>
<evidence type="ECO:0000256" key="9">
    <source>
        <dbReference type="ARBA" id="ARBA00023065"/>
    </source>
</evidence>
<evidence type="ECO:0000256" key="8">
    <source>
        <dbReference type="ARBA" id="ARBA00023047"/>
    </source>
</evidence>
<sequence>MPTSPPPRRAPRWPWPLAGLLCTACTASLPNMQGVQHAPAGATAVAPIPITQQLLAEQEAARRRQLQDLSVFAGPAAPYAIGPGDLLSITVWGHPELAAAQLATPGPQLSPGEQAAASTVPGFLVGPDGRLQFPFAGALQVGGLNEQQAGDLLAAKLARVLNQPSVTLRVLAFRSQRIYIDGEVKAPGLQPLDNQPMHLVEALNRAGGMLPSADQSRISIVRGGASYRVDLPALIRHGGDPTAIVLRHGDLVRVASGEEGKVFLTGEVTTPKAVAMHSGRLTLNEALGEAGGVSPVSGDARQIYVVRRVGDESQVFRLDAREPGALAIAEHFELSARDTVFVAPNGLTSWNRTLSLLIPGSLPAAVGTGTGR</sequence>
<dbReference type="AlphaFoldDB" id="A0A7X4KQL7"/>
<keyword evidence="7" id="KW-0732">Signal</keyword>
<dbReference type="Proteomes" id="UP000450676">
    <property type="component" value="Unassembled WGS sequence"/>
</dbReference>
<evidence type="ECO:0000313" key="17">
    <source>
        <dbReference type="EMBL" id="MYN11382.1"/>
    </source>
</evidence>
<dbReference type="GO" id="GO:0015288">
    <property type="term" value="F:porin activity"/>
    <property type="evidence" value="ECO:0007669"/>
    <property type="project" value="UniProtKB-KW"/>
</dbReference>
<name>A0A7X4KQL7_9BURK</name>
<dbReference type="InterPro" id="IPR054765">
    <property type="entry name" value="SLBB_dom"/>
</dbReference>
<dbReference type="GO" id="GO:0009279">
    <property type="term" value="C:cell outer membrane"/>
    <property type="evidence" value="ECO:0007669"/>
    <property type="project" value="UniProtKB-SubCell"/>
</dbReference>
<evidence type="ECO:0000313" key="18">
    <source>
        <dbReference type="Proteomes" id="UP000450676"/>
    </source>
</evidence>
<organism evidence="17 18">
    <name type="scientific">Pseudoduganella aquatica</name>
    <dbReference type="NCBI Taxonomy" id="2660641"/>
    <lineage>
        <taxon>Bacteria</taxon>
        <taxon>Pseudomonadati</taxon>
        <taxon>Pseudomonadota</taxon>
        <taxon>Betaproteobacteria</taxon>
        <taxon>Burkholderiales</taxon>
        <taxon>Oxalobacteraceae</taxon>
        <taxon>Telluria group</taxon>
        <taxon>Pseudoduganella</taxon>
    </lineage>
</organism>
<dbReference type="RefSeq" id="WP_161075645.1">
    <property type="nucleotide sequence ID" value="NZ_WWCU01000072.1"/>
</dbReference>
<evidence type="ECO:0000256" key="5">
    <source>
        <dbReference type="ARBA" id="ARBA00022597"/>
    </source>
</evidence>
<dbReference type="Gene3D" id="3.30.1950.10">
    <property type="entry name" value="wza like domain"/>
    <property type="match status" value="1"/>
</dbReference>
<evidence type="ECO:0000256" key="11">
    <source>
        <dbReference type="ARBA" id="ARBA00023136"/>
    </source>
</evidence>
<evidence type="ECO:0000256" key="12">
    <source>
        <dbReference type="ARBA" id="ARBA00023139"/>
    </source>
</evidence>
<keyword evidence="10" id="KW-0626">Porin</keyword>
<evidence type="ECO:0008006" key="19">
    <source>
        <dbReference type="Google" id="ProtNLM"/>
    </source>
</evidence>
<evidence type="ECO:0000259" key="15">
    <source>
        <dbReference type="Pfam" id="PF02563"/>
    </source>
</evidence>
<evidence type="ECO:0000259" key="16">
    <source>
        <dbReference type="Pfam" id="PF22461"/>
    </source>
</evidence>
<dbReference type="Pfam" id="PF22461">
    <property type="entry name" value="SLBB_2"/>
    <property type="match status" value="2"/>
</dbReference>
<keyword evidence="11" id="KW-0472">Membrane</keyword>
<dbReference type="PANTHER" id="PTHR33619:SF3">
    <property type="entry name" value="POLYSACCHARIDE EXPORT PROTEIN GFCE-RELATED"/>
    <property type="match status" value="1"/>
</dbReference>
<evidence type="ECO:0000256" key="7">
    <source>
        <dbReference type="ARBA" id="ARBA00022729"/>
    </source>
</evidence>
<comment type="caution">
    <text evidence="17">The sequence shown here is derived from an EMBL/GenBank/DDBJ whole genome shotgun (WGS) entry which is preliminary data.</text>
</comment>
<dbReference type="GO" id="GO:0046930">
    <property type="term" value="C:pore complex"/>
    <property type="evidence" value="ECO:0007669"/>
    <property type="project" value="UniProtKB-KW"/>
</dbReference>
<dbReference type="InterPro" id="IPR049712">
    <property type="entry name" value="Poly_export"/>
</dbReference>
<evidence type="ECO:0000256" key="2">
    <source>
        <dbReference type="ARBA" id="ARBA00009450"/>
    </source>
</evidence>
<keyword evidence="14" id="KW-0449">Lipoprotein</keyword>
<keyword evidence="5" id="KW-0762">Sugar transport</keyword>
<reference evidence="17 18" key="1">
    <citation type="submission" date="2019-12" db="EMBL/GenBank/DDBJ databases">
        <title>Novel species isolated from a subtropical stream in China.</title>
        <authorList>
            <person name="Lu H."/>
        </authorList>
    </citation>
    <scope>NUCLEOTIDE SEQUENCE [LARGE SCALE GENOMIC DNA]</scope>
    <source>
        <strain evidence="17 18">FT127W</strain>
    </source>
</reference>
<evidence type="ECO:0000256" key="6">
    <source>
        <dbReference type="ARBA" id="ARBA00022692"/>
    </source>
</evidence>
<accession>A0A7X4KQL7</accession>
<dbReference type="Gene3D" id="3.10.560.10">
    <property type="entry name" value="Outer membrane lipoprotein wza domain like"/>
    <property type="match status" value="2"/>
</dbReference>
<comment type="similarity">
    <text evidence="2">Belongs to the BexD/CtrA/VexA family.</text>
</comment>
<dbReference type="Pfam" id="PF02563">
    <property type="entry name" value="Poly_export"/>
    <property type="match status" value="1"/>
</dbReference>
<evidence type="ECO:0000256" key="14">
    <source>
        <dbReference type="ARBA" id="ARBA00023288"/>
    </source>
</evidence>